<sequence length="86" mass="9910">MHTYICMYVCMYACMYACLYVRVVRPRNLNVKSKSKYTSEFAYMFEFASVLCLISNSSIEYECGLFCLVLEVAMAVGTCLTIFTRT</sequence>
<reference evidence="2" key="1">
    <citation type="submission" date="2015-07" db="EMBL/GenBank/DDBJ databases">
        <title>MeaNS - Measles Nucleotide Surveillance Program.</title>
        <authorList>
            <person name="Tran T."/>
            <person name="Druce J."/>
        </authorList>
    </citation>
    <scope>NUCLEOTIDE SEQUENCE</scope>
    <source>
        <strain evidence="2">UCB-OBI-ISO-001</strain>
        <tissue evidence="2">Gonad</tissue>
    </source>
</reference>
<organism evidence="2">
    <name type="scientific">Octopus bimaculoides</name>
    <name type="common">California two-spotted octopus</name>
    <dbReference type="NCBI Taxonomy" id="37653"/>
    <lineage>
        <taxon>Eukaryota</taxon>
        <taxon>Metazoa</taxon>
        <taxon>Spiralia</taxon>
        <taxon>Lophotrochozoa</taxon>
        <taxon>Mollusca</taxon>
        <taxon>Cephalopoda</taxon>
        <taxon>Coleoidea</taxon>
        <taxon>Octopodiformes</taxon>
        <taxon>Octopoda</taxon>
        <taxon>Incirrata</taxon>
        <taxon>Octopodidae</taxon>
        <taxon>Octopus</taxon>
    </lineage>
</organism>
<gene>
    <name evidence="2" type="ORF">OCBIM_22031617mg</name>
</gene>
<keyword evidence="1" id="KW-0472">Membrane</keyword>
<keyword evidence="1" id="KW-0812">Transmembrane</keyword>
<keyword evidence="1" id="KW-1133">Transmembrane helix</keyword>
<name>A0A0L8GLF3_OCTBM</name>
<accession>A0A0L8GLF3</accession>
<proteinExistence type="predicted"/>
<evidence type="ECO:0000256" key="1">
    <source>
        <dbReference type="SAM" id="Phobius"/>
    </source>
</evidence>
<feature type="transmembrane region" description="Helical" evidence="1">
    <location>
        <begin position="6"/>
        <end position="25"/>
    </location>
</feature>
<protein>
    <submittedName>
        <fullName evidence="2">Uncharacterized protein</fullName>
    </submittedName>
</protein>
<dbReference type="EMBL" id="KQ421300">
    <property type="protein sequence ID" value="KOF77841.1"/>
    <property type="molecule type" value="Genomic_DNA"/>
</dbReference>
<dbReference type="AlphaFoldDB" id="A0A0L8GLF3"/>
<evidence type="ECO:0000313" key="2">
    <source>
        <dbReference type="EMBL" id="KOF77841.1"/>
    </source>
</evidence>